<dbReference type="HOGENOM" id="CLU_067902_0_0_1"/>
<organism evidence="2 3">
    <name type="scientific">Tuber melanosporum (strain Mel28)</name>
    <name type="common">Perigord black truffle</name>
    <dbReference type="NCBI Taxonomy" id="656061"/>
    <lineage>
        <taxon>Eukaryota</taxon>
        <taxon>Fungi</taxon>
        <taxon>Dikarya</taxon>
        <taxon>Ascomycota</taxon>
        <taxon>Pezizomycotina</taxon>
        <taxon>Pezizomycetes</taxon>
        <taxon>Pezizales</taxon>
        <taxon>Tuberaceae</taxon>
        <taxon>Tuber</taxon>
    </lineage>
</organism>
<evidence type="ECO:0000313" key="2">
    <source>
        <dbReference type="EMBL" id="CAZ82796.1"/>
    </source>
</evidence>
<dbReference type="AlphaFoldDB" id="D5GE53"/>
<dbReference type="InParanoid" id="D5GE53"/>
<accession>D5GE53</accession>
<dbReference type="GO" id="GO:0005758">
    <property type="term" value="C:mitochondrial intermembrane space"/>
    <property type="evidence" value="ECO:0007669"/>
    <property type="project" value="InterPro"/>
</dbReference>
<keyword evidence="3" id="KW-1185">Reference proteome</keyword>
<evidence type="ECO:0000313" key="3">
    <source>
        <dbReference type="Proteomes" id="UP000006911"/>
    </source>
</evidence>
<feature type="domain" description="PRELI/MSF1" evidence="1">
    <location>
        <begin position="2"/>
        <end position="211"/>
    </location>
</feature>
<dbReference type="PROSITE" id="PS50904">
    <property type="entry name" value="PRELI_MSF1"/>
    <property type="match status" value="1"/>
</dbReference>
<dbReference type="InterPro" id="IPR006797">
    <property type="entry name" value="PRELI/MSF1_dom"/>
</dbReference>
<dbReference type="Pfam" id="PF04707">
    <property type="entry name" value="PRELI"/>
    <property type="match status" value="1"/>
</dbReference>
<dbReference type="STRING" id="656061.D5GE53"/>
<dbReference type="OMA" id="MKFFENN"/>
<reference evidence="2 3" key="1">
    <citation type="journal article" date="2010" name="Nature">
        <title>Perigord black truffle genome uncovers evolutionary origins and mechanisms of symbiosis.</title>
        <authorList>
            <person name="Martin F."/>
            <person name="Kohler A."/>
            <person name="Murat C."/>
            <person name="Balestrini R."/>
            <person name="Coutinho P.M."/>
            <person name="Jaillon O."/>
            <person name="Montanini B."/>
            <person name="Morin E."/>
            <person name="Noel B."/>
            <person name="Percudani R."/>
            <person name="Porcel B."/>
            <person name="Rubini A."/>
            <person name="Amicucci A."/>
            <person name="Amselem J."/>
            <person name="Anthouard V."/>
            <person name="Arcioni S."/>
            <person name="Artiguenave F."/>
            <person name="Aury J.M."/>
            <person name="Ballario P."/>
            <person name="Bolchi A."/>
            <person name="Brenna A."/>
            <person name="Brun A."/>
            <person name="Buee M."/>
            <person name="Cantarel B."/>
            <person name="Chevalier G."/>
            <person name="Couloux A."/>
            <person name="Da Silva C."/>
            <person name="Denoeud F."/>
            <person name="Duplessis S."/>
            <person name="Ghignone S."/>
            <person name="Hilselberger B."/>
            <person name="Iotti M."/>
            <person name="Marcais B."/>
            <person name="Mello A."/>
            <person name="Miranda M."/>
            <person name="Pacioni G."/>
            <person name="Quesneville H."/>
            <person name="Riccioni C."/>
            <person name="Ruotolo R."/>
            <person name="Splivallo R."/>
            <person name="Stocchi V."/>
            <person name="Tisserant E."/>
            <person name="Viscomi A.R."/>
            <person name="Zambonelli A."/>
            <person name="Zampieri E."/>
            <person name="Henrissat B."/>
            <person name="Lebrun M.H."/>
            <person name="Paolocci F."/>
            <person name="Bonfante P."/>
            <person name="Ottonello S."/>
            <person name="Wincker P."/>
        </authorList>
    </citation>
    <scope>NUCLEOTIDE SEQUENCE [LARGE SCALE GENOMIC DNA]</scope>
    <source>
        <strain evidence="2 3">Mel28</strain>
    </source>
</reference>
<proteinExistence type="predicted"/>
<dbReference type="Proteomes" id="UP000006911">
    <property type="component" value="Unassembled WGS sequence"/>
</dbReference>
<protein>
    <submittedName>
        <fullName evidence="2">(Perigord truffle) hypothetical protein</fullName>
    </submittedName>
</protein>
<name>D5GE53_TUBMM</name>
<evidence type="ECO:0000259" key="1">
    <source>
        <dbReference type="PROSITE" id="PS50904"/>
    </source>
</evidence>
<dbReference type="GeneID" id="9183128"/>
<dbReference type="EMBL" id="FN430164">
    <property type="protein sequence ID" value="CAZ82796.1"/>
    <property type="molecule type" value="Genomic_DNA"/>
</dbReference>
<dbReference type="InterPro" id="IPR037365">
    <property type="entry name" value="Slowmo/Ups"/>
</dbReference>
<dbReference type="KEGG" id="tml:GSTUM_00006383001"/>
<dbReference type="RefSeq" id="XP_002838605.1">
    <property type="nucleotide sequence ID" value="XM_002838559.1"/>
</dbReference>
<gene>
    <name evidence="2" type="ORF">GSTUM_00006383001</name>
</gene>
<sequence>MVKFYENSFSYDYQWPAVTLAYFLRYPNPYSKHVVSSDTLSSQLDPQTGNLHVTRLHLKRGKLPASLARFLPKIKESYILEKSIVDVRSQRLETETRNLDWEGVLSVVESQVYTPGNDSTASGLEAPVAGAGKTDVTTVVRFESRLGGAARNTQSDGMTGEGVKDGWFLGWTTSSVQGSIELVGVRRMREGFGRRREGMKVVLEQLRERGFVGVINEQRQGGWERWKKVWRGEGVERMDD</sequence>
<dbReference type="PANTHER" id="PTHR11158">
    <property type="entry name" value="MSF1/PX19 RELATED"/>
    <property type="match status" value="1"/>
</dbReference>
<dbReference type="eggNOG" id="KOG3337">
    <property type="taxonomic scope" value="Eukaryota"/>
</dbReference>